<reference evidence="1 4" key="2">
    <citation type="submission" date="2018-10" db="EMBL/GenBank/DDBJ databases">
        <title>Sequencing the genomes of 1000 actinobacteria strains.</title>
        <authorList>
            <person name="Klenk H.-P."/>
        </authorList>
    </citation>
    <scope>NUCLEOTIDE SEQUENCE [LARGE SCALE GENOMIC DNA]</scope>
    <source>
        <strain evidence="1 4">DSM 45119</strain>
    </source>
</reference>
<organism evidence="2 3">
    <name type="scientific">Saccharopolyspora antimicrobica</name>
    <dbReference type="NCBI Taxonomy" id="455193"/>
    <lineage>
        <taxon>Bacteria</taxon>
        <taxon>Bacillati</taxon>
        <taxon>Actinomycetota</taxon>
        <taxon>Actinomycetes</taxon>
        <taxon>Pseudonocardiales</taxon>
        <taxon>Pseudonocardiaceae</taxon>
        <taxon>Saccharopolyspora</taxon>
    </lineage>
</organism>
<dbReference type="Proteomes" id="UP000199398">
    <property type="component" value="Unassembled WGS sequence"/>
</dbReference>
<keyword evidence="4" id="KW-1185">Reference proteome</keyword>
<name>A0A1I5B490_9PSEU</name>
<evidence type="ECO:0000313" key="3">
    <source>
        <dbReference type="Proteomes" id="UP000199398"/>
    </source>
</evidence>
<accession>A0A1I5B490</accession>
<sequence>MSATDWGVFAPDDSQGSSDDLEQVLFHLGSALSDEQTAKVLDHLDDGKPLSAAELMASAAVVRGRAVSCEDRTTLRRVIEMHSGDLSDVDLLDSGLAARTGAVQSA</sequence>
<evidence type="ECO:0000313" key="4">
    <source>
        <dbReference type="Proteomes" id="UP000270697"/>
    </source>
</evidence>
<evidence type="ECO:0000313" key="1">
    <source>
        <dbReference type="EMBL" id="RKT86462.1"/>
    </source>
</evidence>
<dbReference type="Proteomes" id="UP000270697">
    <property type="component" value="Unassembled WGS sequence"/>
</dbReference>
<dbReference type="RefSeq" id="WP_093153777.1">
    <property type="nucleotide sequence ID" value="NZ_FOUP01000006.1"/>
</dbReference>
<dbReference type="EMBL" id="RBXX01000002">
    <property type="protein sequence ID" value="RKT86462.1"/>
    <property type="molecule type" value="Genomic_DNA"/>
</dbReference>
<reference evidence="2 3" key="1">
    <citation type="submission" date="2016-10" db="EMBL/GenBank/DDBJ databases">
        <authorList>
            <person name="de Groot N.N."/>
        </authorList>
    </citation>
    <scope>NUCLEOTIDE SEQUENCE [LARGE SCALE GENOMIC DNA]</scope>
    <source>
        <strain evidence="2 3">CPCC 201259</strain>
    </source>
</reference>
<dbReference type="OrthoDB" id="3690191at2"/>
<protein>
    <submittedName>
        <fullName evidence="2">Uncharacterized protein</fullName>
    </submittedName>
</protein>
<dbReference type="EMBL" id="FOUP01000006">
    <property type="protein sequence ID" value="SFN69503.1"/>
    <property type="molecule type" value="Genomic_DNA"/>
</dbReference>
<proteinExistence type="predicted"/>
<evidence type="ECO:0000313" key="2">
    <source>
        <dbReference type="EMBL" id="SFN69503.1"/>
    </source>
</evidence>
<dbReference type="AlphaFoldDB" id="A0A1I5B490"/>
<dbReference type="STRING" id="455193.SAMN05421805_106109"/>
<gene>
    <name evidence="1" type="ORF">ATL45_4837</name>
    <name evidence="2" type="ORF">SAMN05421805_106109</name>
</gene>